<accession>A0A8F5BRL6</accession>
<dbReference type="Proteomes" id="UP000694018">
    <property type="component" value="Chromosome"/>
</dbReference>
<dbReference type="RefSeq" id="WP_218266523.1">
    <property type="nucleotide sequence ID" value="NZ_CP077717.1"/>
</dbReference>
<dbReference type="EMBL" id="CP077717">
    <property type="protein sequence ID" value="QXJ30157.1"/>
    <property type="molecule type" value="Genomic_DNA"/>
</dbReference>
<evidence type="ECO:0000313" key="1">
    <source>
        <dbReference type="EMBL" id="QXJ30157.1"/>
    </source>
</evidence>
<evidence type="ECO:0000313" key="2">
    <source>
        <dbReference type="Proteomes" id="UP000694018"/>
    </source>
</evidence>
<protein>
    <submittedName>
        <fullName evidence="1">Surface layer glycoprotein</fullName>
    </submittedName>
</protein>
<sequence>MNKTLGLILTSVFLLSTLGVITGFVIPTQAANSNDAAIYTIPSITSLTSNSNIVINLFFNATSNTSVAANATAFDYGGAINSTLHSITFTVVLPSGMTSSIVLSTYSKYGYFDVAHNSVVLLLNTTGSSKELAYSYEQSIGVTPSTSYEIYNYTNGSVKVNYYMNELSLLSLINTATGGNYASLSQLPAGTKLEFTYAGYTYTITISPPVTLVGTLLNPLYYANSKMLPGSNYAVGRSNITVAVYDNFITTSVSPFNFTLTYSSLAPALIYWFVIANSTKHSSGASTPTANFQAPPFKQYFASNSTILYSAAPTYSPILMFNGQMNVTAHENVTLTLQTGTNIFTSSNFNVTPPGNYIFSGKLGVGFNGFIYQNGSATLTANIFNGTVNFFFSKTEEKANFTFFLAPIVPISLGDNNSATVIYNGVSLNVGFPQIVIMFNITGNFTKAGGNYLLYGSVNEVEINPATLLATGTSAGTLNEIALATNSAEFASDLTAAAAVNPLVSYFNYGESTTTITGTSLSFTVLMPLKFIVERLGYIYLVTFHIWGPSTTVTVTGVDYHGTHISLGSFRAYIALPSFFTIPKTPLVGLTCDNMYTLAQVSDAGSVLQTSTANSNANNATVMGPYDLMSNAGLHVAIYNGTKLIKNETVGPLPNATTAPVTTTVTLNGQTVALTYSSAPTGYYPVDFKFEPGFSYTVTTNVIYNTSTPTYVVTVYMPLKYILNTKIVIWYVSPDYAAFYYYSTTGQYQTNNVTLTFANVTPALIVPQVFPVGKIYMPFGLYDPYYVFYSSISIGPQSGIIEAVENGFNVGNITAITVQLNGMNESVVLSPSNVSKLLISTNLGEVAQCSPLFETTLFNISALASLLGLPNPAALNGSYLYVTYHDVISGAYVTNKTLLIVGQFYVMSPTTPGSVEWILTAKYINATTGIPVEISYAVVQQPSAKVVDINAANASITQIQVTGVKIISKYATVTVMYNPSNASTIVYMNGMFVASYGGNLISTLSQTSTFGVYYGPVVNLYVATGSLSSPNGTMYIILGSHKVAVGTANLYTYAGYHFGPYTALPLTSNVTFTVQDPVTHATVSGQTTLGAFNNTPIRLSPLGVTVPQTAQNKVFYYYSTPLVLSPTSQYIVLSVTSVISYPYPFYIETVSFLGSNVTTGTPVPGTPAFQTVYSPSLGPGVVLQVPVQSYQFISLSSPSEPHTVVMFAVPFAGGPAISLYPTFLVYTNVTAVSS</sequence>
<dbReference type="GeneID" id="65564523"/>
<organism evidence="1 2">
    <name type="scientific">Saccharolobus shibatae (strain ATCC 51178 / DSM 5389 / JCM 8931 / NBRC 15437 / B12)</name>
    <name type="common">Sulfolobus shibatae</name>
    <dbReference type="NCBI Taxonomy" id="523848"/>
    <lineage>
        <taxon>Archaea</taxon>
        <taxon>Thermoproteota</taxon>
        <taxon>Thermoprotei</taxon>
        <taxon>Sulfolobales</taxon>
        <taxon>Sulfolobaceae</taxon>
        <taxon>Saccharolobus</taxon>
    </lineage>
</organism>
<dbReference type="AlphaFoldDB" id="A0A8F5BRL6"/>
<reference evidence="1" key="1">
    <citation type="journal article" date="2021" name="Environ. Microbiol.">
        <title>New insights into the diversity and evolution of the archaeal mobilome from three complete genomes of Saccharolobus shibatae.</title>
        <authorList>
            <person name="Medvedeva S."/>
            <person name="Brandt D."/>
            <person name="Cvirkaite-Krupovic V."/>
            <person name="Liu Y."/>
            <person name="Severinov K."/>
            <person name="Ishino S."/>
            <person name="Ishino Y."/>
            <person name="Prangishvili D."/>
            <person name="Kalinowski J."/>
            <person name="Krupovic M."/>
        </authorList>
    </citation>
    <scope>NUCLEOTIDE SEQUENCE</scope>
    <source>
        <strain evidence="1">B12</strain>
    </source>
</reference>
<gene>
    <name evidence="1" type="ORF">J5U23_03050</name>
</gene>
<dbReference type="KEGG" id="sshi:J5U23_03050"/>
<dbReference type="OrthoDB" id="41909at2157"/>
<name>A0A8F5BRL6_SACSH</name>
<proteinExistence type="predicted"/>